<accession>A0AA88AD27</accession>
<feature type="compositionally biased region" description="Gly residues" evidence="1">
    <location>
        <begin position="55"/>
        <end position="85"/>
    </location>
</feature>
<dbReference type="Proteomes" id="UP001187192">
    <property type="component" value="Unassembled WGS sequence"/>
</dbReference>
<organism evidence="2 3">
    <name type="scientific">Ficus carica</name>
    <name type="common">Common fig</name>
    <dbReference type="NCBI Taxonomy" id="3494"/>
    <lineage>
        <taxon>Eukaryota</taxon>
        <taxon>Viridiplantae</taxon>
        <taxon>Streptophyta</taxon>
        <taxon>Embryophyta</taxon>
        <taxon>Tracheophyta</taxon>
        <taxon>Spermatophyta</taxon>
        <taxon>Magnoliopsida</taxon>
        <taxon>eudicotyledons</taxon>
        <taxon>Gunneridae</taxon>
        <taxon>Pentapetalae</taxon>
        <taxon>rosids</taxon>
        <taxon>fabids</taxon>
        <taxon>Rosales</taxon>
        <taxon>Moraceae</taxon>
        <taxon>Ficeae</taxon>
        <taxon>Ficus</taxon>
    </lineage>
</organism>
<comment type="caution">
    <text evidence="2">The sequence shown here is derived from an EMBL/GenBank/DDBJ whole genome shotgun (WGS) entry which is preliminary data.</text>
</comment>
<gene>
    <name evidence="2" type="ORF">TIFTF001_007276</name>
</gene>
<keyword evidence="3" id="KW-1185">Reference proteome</keyword>
<evidence type="ECO:0000313" key="2">
    <source>
        <dbReference type="EMBL" id="GMN38001.1"/>
    </source>
</evidence>
<evidence type="ECO:0000313" key="3">
    <source>
        <dbReference type="Proteomes" id="UP001187192"/>
    </source>
</evidence>
<evidence type="ECO:0000256" key="1">
    <source>
        <dbReference type="SAM" id="MobiDB-lite"/>
    </source>
</evidence>
<dbReference type="EMBL" id="BTGU01000007">
    <property type="protein sequence ID" value="GMN38001.1"/>
    <property type="molecule type" value="Genomic_DNA"/>
</dbReference>
<reference evidence="2" key="1">
    <citation type="submission" date="2023-07" db="EMBL/GenBank/DDBJ databases">
        <title>draft genome sequence of fig (Ficus carica).</title>
        <authorList>
            <person name="Takahashi T."/>
            <person name="Nishimura K."/>
        </authorList>
    </citation>
    <scope>NUCLEOTIDE SEQUENCE</scope>
</reference>
<protein>
    <submittedName>
        <fullName evidence="2">Uncharacterized protein</fullName>
    </submittedName>
</protein>
<proteinExistence type="predicted"/>
<name>A0AA88AD27_FICCA</name>
<feature type="region of interest" description="Disordered" evidence="1">
    <location>
        <begin position="40"/>
        <end position="85"/>
    </location>
</feature>
<dbReference type="AlphaFoldDB" id="A0AA88AD27"/>
<sequence length="85" mass="8169">MGGGGRGALVSRGGVGIVVVVGVGANQIGRREGRGVIDVAVGEGPKNSNHEFRGGRGGRATGRGSGGNPGHEGPMTAGGGNPVVR</sequence>